<dbReference type="PANTHER" id="PTHR24198">
    <property type="entry name" value="ANKYRIN REPEAT AND PROTEIN KINASE DOMAIN-CONTAINING PROTEIN"/>
    <property type="match status" value="1"/>
</dbReference>
<evidence type="ECO:0000256" key="2">
    <source>
        <dbReference type="ARBA" id="ARBA00023043"/>
    </source>
</evidence>
<dbReference type="SUPFAM" id="SSF48403">
    <property type="entry name" value="Ankyrin repeat"/>
    <property type="match status" value="1"/>
</dbReference>
<organism evidence="4 5">
    <name type="scientific">Dunaliella salina</name>
    <name type="common">Green alga</name>
    <name type="synonym">Protococcus salinus</name>
    <dbReference type="NCBI Taxonomy" id="3046"/>
    <lineage>
        <taxon>Eukaryota</taxon>
        <taxon>Viridiplantae</taxon>
        <taxon>Chlorophyta</taxon>
        <taxon>core chlorophytes</taxon>
        <taxon>Chlorophyceae</taxon>
        <taxon>CS clade</taxon>
        <taxon>Chlamydomonadales</taxon>
        <taxon>Dunaliellaceae</taxon>
        <taxon>Dunaliella</taxon>
    </lineage>
</organism>
<dbReference type="EMBL" id="MU069608">
    <property type="protein sequence ID" value="KAF5837651.1"/>
    <property type="molecule type" value="Genomic_DNA"/>
</dbReference>
<gene>
    <name evidence="4" type="ORF">DUNSADRAFT_4084</name>
</gene>
<evidence type="ECO:0000256" key="1">
    <source>
        <dbReference type="ARBA" id="ARBA00022737"/>
    </source>
</evidence>
<keyword evidence="2 3" id="KW-0040">ANK repeat</keyword>
<evidence type="ECO:0000313" key="5">
    <source>
        <dbReference type="Proteomes" id="UP000815325"/>
    </source>
</evidence>
<dbReference type="PROSITE" id="PS50088">
    <property type="entry name" value="ANK_REPEAT"/>
    <property type="match status" value="2"/>
</dbReference>
<dbReference type="InterPro" id="IPR036770">
    <property type="entry name" value="Ankyrin_rpt-contain_sf"/>
</dbReference>
<dbReference type="SMART" id="SM00248">
    <property type="entry name" value="ANK"/>
    <property type="match status" value="3"/>
</dbReference>
<feature type="repeat" description="ANK" evidence="3">
    <location>
        <begin position="104"/>
        <end position="132"/>
    </location>
</feature>
<dbReference type="PANTHER" id="PTHR24198:SF165">
    <property type="entry name" value="ANKYRIN REPEAT-CONTAINING PROTEIN-RELATED"/>
    <property type="match status" value="1"/>
</dbReference>
<accession>A0ABQ7GSU7</accession>
<protein>
    <submittedName>
        <fullName evidence="4">Ankyrin repeat-containing domain protein</fullName>
    </submittedName>
</protein>
<proteinExistence type="predicted"/>
<dbReference type="Proteomes" id="UP000815325">
    <property type="component" value="Unassembled WGS sequence"/>
</dbReference>
<dbReference type="PROSITE" id="PS50297">
    <property type="entry name" value="ANK_REP_REGION"/>
    <property type="match status" value="2"/>
</dbReference>
<dbReference type="Pfam" id="PF12796">
    <property type="entry name" value="Ank_2"/>
    <property type="match status" value="1"/>
</dbReference>
<keyword evidence="5" id="KW-1185">Reference proteome</keyword>
<name>A0ABQ7GSU7_DUNSA</name>
<dbReference type="Pfam" id="PF00023">
    <property type="entry name" value="Ank"/>
    <property type="match status" value="1"/>
</dbReference>
<reference evidence="4" key="1">
    <citation type="submission" date="2017-08" db="EMBL/GenBank/DDBJ databases">
        <authorList>
            <person name="Polle J.E."/>
            <person name="Barry K."/>
            <person name="Cushman J."/>
            <person name="Schmutz J."/>
            <person name="Tran D."/>
            <person name="Hathwaick L.T."/>
            <person name="Yim W.C."/>
            <person name="Jenkins J."/>
            <person name="Mckie-Krisberg Z.M."/>
            <person name="Prochnik S."/>
            <person name="Lindquist E."/>
            <person name="Dockter R.B."/>
            <person name="Adam C."/>
            <person name="Molina H."/>
            <person name="Bunkerborg J."/>
            <person name="Jin E."/>
            <person name="Buchheim M."/>
            <person name="Magnuson J."/>
        </authorList>
    </citation>
    <scope>NUCLEOTIDE SEQUENCE</scope>
    <source>
        <strain evidence="4">CCAP 19/18</strain>
    </source>
</reference>
<sequence>MSSMSREEVPHLASTTQPCTSFDALPAHVVALLLSYLEDPCTIHAFLYTSKAAQAYKHDPMLTALWLCKHRAGHALQLATCCEEAVMLHMLRTCGVCPTGKDEKGMSPLHYAATAGHATAIQFLRNIGVPIDGAALRLASQAGQLEAVRVCLSAAPHVVDEADDSSYTALHYAAFEGHADVVQVLVSQANANIFQETRSGYNALHFASTNKHARTQQILLHAGMPQGSLLMWKGFPLERQRCPC</sequence>
<keyword evidence="1" id="KW-0677">Repeat</keyword>
<comment type="caution">
    <text evidence="4">The sequence shown here is derived from an EMBL/GenBank/DDBJ whole genome shotgun (WGS) entry which is preliminary data.</text>
</comment>
<dbReference type="InterPro" id="IPR002110">
    <property type="entry name" value="Ankyrin_rpt"/>
</dbReference>
<feature type="repeat" description="ANK" evidence="3">
    <location>
        <begin position="165"/>
        <end position="187"/>
    </location>
</feature>
<dbReference type="Gene3D" id="1.25.40.20">
    <property type="entry name" value="Ankyrin repeat-containing domain"/>
    <property type="match status" value="2"/>
</dbReference>
<evidence type="ECO:0000256" key="3">
    <source>
        <dbReference type="PROSITE-ProRule" id="PRU00023"/>
    </source>
</evidence>
<evidence type="ECO:0000313" key="4">
    <source>
        <dbReference type="EMBL" id="KAF5837651.1"/>
    </source>
</evidence>